<comment type="caution">
    <text evidence="3">The sequence shown here is derived from an EMBL/GenBank/DDBJ whole genome shotgun (WGS) entry which is preliminary data.</text>
</comment>
<keyword evidence="4" id="KW-1185">Reference proteome</keyword>
<evidence type="ECO:0000256" key="1">
    <source>
        <dbReference type="ARBA" id="ARBA00022801"/>
    </source>
</evidence>
<feature type="domain" description="PE-PPE" evidence="2">
    <location>
        <begin position="62"/>
        <end position="132"/>
    </location>
</feature>
<evidence type="ECO:0000259" key="2">
    <source>
        <dbReference type="Pfam" id="PF08237"/>
    </source>
</evidence>
<name>A0A318K2X2_9NOCA</name>
<dbReference type="SMART" id="SM01110">
    <property type="entry name" value="Cutinase"/>
    <property type="match status" value="1"/>
</dbReference>
<dbReference type="Pfam" id="PF08237">
    <property type="entry name" value="PE-PPE"/>
    <property type="match status" value="1"/>
</dbReference>
<organism evidence="3 4">
    <name type="scientific">Nocardia tenerifensis</name>
    <dbReference type="NCBI Taxonomy" id="228006"/>
    <lineage>
        <taxon>Bacteria</taxon>
        <taxon>Bacillati</taxon>
        <taxon>Actinomycetota</taxon>
        <taxon>Actinomycetes</taxon>
        <taxon>Mycobacteriales</taxon>
        <taxon>Nocardiaceae</taxon>
        <taxon>Nocardia</taxon>
    </lineage>
</organism>
<accession>A0A318K2X2</accession>
<dbReference type="AlphaFoldDB" id="A0A318K2X2"/>
<evidence type="ECO:0000313" key="4">
    <source>
        <dbReference type="Proteomes" id="UP000247569"/>
    </source>
</evidence>
<evidence type="ECO:0000313" key="3">
    <source>
        <dbReference type="EMBL" id="PXX65409.1"/>
    </source>
</evidence>
<dbReference type="OrthoDB" id="4562399at2"/>
<proteinExistence type="predicted"/>
<dbReference type="InterPro" id="IPR013228">
    <property type="entry name" value="PE-PPE_C"/>
</dbReference>
<dbReference type="GO" id="GO:0016787">
    <property type="term" value="F:hydrolase activity"/>
    <property type="evidence" value="ECO:0007669"/>
    <property type="project" value="UniProtKB-KW"/>
</dbReference>
<reference evidence="3 4" key="1">
    <citation type="submission" date="2018-05" db="EMBL/GenBank/DDBJ databases">
        <title>Genomic Encyclopedia of Type Strains, Phase IV (KMG-IV): sequencing the most valuable type-strain genomes for metagenomic binning, comparative biology and taxonomic classification.</title>
        <authorList>
            <person name="Goeker M."/>
        </authorList>
    </citation>
    <scope>NUCLEOTIDE SEQUENCE [LARGE SCALE GENOMIC DNA]</scope>
    <source>
        <strain evidence="3 4">DSM 44704</strain>
    </source>
</reference>
<dbReference type="InterPro" id="IPR029058">
    <property type="entry name" value="AB_hydrolase_fold"/>
</dbReference>
<keyword evidence="1" id="KW-0378">Hydrolase</keyword>
<sequence>MAIFGRRLSGRLHAPGEIIDVLIVGGTWNPHGDRVTAAFADALDPRRFTVRMVPYPADYGRHVAFADSVAAGRRALIEAIEATPNRVLLAGYSQGAGIAGDLAAEIGQGLLPQLEVVACALIADPLRPAGRCLGKDPGGYGVIGQRNITGVPAYWVAAEGDPITALPTGNPLRLVADLSAYFSLSSPAAMVRWGQHIIDLATRRQLQRWWSPENWRAWGGAVAYARGYLFDGRHTEDYLRYGHARLLAETINREVAVRATPRAQARPAR</sequence>
<dbReference type="EMBL" id="QJKF01000004">
    <property type="protein sequence ID" value="PXX65409.1"/>
    <property type="molecule type" value="Genomic_DNA"/>
</dbReference>
<dbReference type="RefSeq" id="WP_051187400.1">
    <property type="nucleotide sequence ID" value="NZ_QJKF01000004.1"/>
</dbReference>
<dbReference type="Proteomes" id="UP000247569">
    <property type="component" value="Unassembled WGS sequence"/>
</dbReference>
<dbReference type="SUPFAM" id="SSF53474">
    <property type="entry name" value="alpha/beta-Hydrolases"/>
    <property type="match status" value="1"/>
</dbReference>
<gene>
    <name evidence="3" type="ORF">DFR70_104473</name>
</gene>
<dbReference type="InterPro" id="IPR000675">
    <property type="entry name" value="Cutinase/axe"/>
</dbReference>
<dbReference type="Gene3D" id="3.40.50.1820">
    <property type="entry name" value="alpha/beta hydrolase"/>
    <property type="match status" value="1"/>
</dbReference>
<protein>
    <submittedName>
        <fullName evidence="3">PE-PPE domain-containing protein</fullName>
    </submittedName>
</protein>